<dbReference type="AlphaFoldDB" id="A0A0A7GHJ3"/>
<dbReference type="RefSeq" id="WP_048092152.1">
    <property type="nucleotide sequence ID" value="NZ_CP009552.1"/>
</dbReference>
<dbReference type="SMART" id="SM00709">
    <property type="entry name" value="Zpr1"/>
    <property type="match status" value="1"/>
</dbReference>
<dbReference type="Gene3D" id="2.60.120.1040">
    <property type="entry name" value="ZPR1, A/B domain"/>
    <property type="match status" value="1"/>
</dbReference>
<dbReference type="GeneID" id="24797920"/>
<keyword evidence="3" id="KW-0863">Zinc-finger</keyword>
<evidence type="ECO:0000256" key="2">
    <source>
        <dbReference type="ARBA" id="ARBA00022723"/>
    </source>
</evidence>
<evidence type="ECO:0000256" key="1">
    <source>
        <dbReference type="ARBA" id="ARBA00008354"/>
    </source>
</evidence>
<comment type="similarity">
    <text evidence="1">Belongs to the ZPR1 family.</text>
</comment>
<keyword evidence="2" id="KW-0479">Metal-binding</keyword>
<evidence type="ECO:0000256" key="4">
    <source>
        <dbReference type="ARBA" id="ARBA00022833"/>
    </source>
</evidence>
<dbReference type="PANTHER" id="PTHR10876:SF0">
    <property type="entry name" value="ZINC FINGER PROTEIN ZPR1"/>
    <property type="match status" value="1"/>
</dbReference>
<dbReference type="InterPro" id="IPR042452">
    <property type="entry name" value="ZPR1_Znf1/2"/>
</dbReference>
<gene>
    <name evidence="6" type="ORF">GACE_1340</name>
</gene>
<evidence type="ECO:0000313" key="7">
    <source>
        <dbReference type="Proteomes" id="UP000030624"/>
    </source>
</evidence>
<dbReference type="InterPro" id="IPR056180">
    <property type="entry name" value="ZPR1_jr_dom"/>
</dbReference>
<dbReference type="eggNOG" id="arCOG04265">
    <property type="taxonomic scope" value="Archaea"/>
</dbReference>
<feature type="domain" description="Zinc finger ZPR1-type" evidence="5">
    <location>
        <begin position="2"/>
        <end position="156"/>
    </location>
</feature>
<dbReference type="InterPro" id="IPR004470">
    <property type="entry name" value="ZPR1-like_arc"/>
</dbReference>
<dbReference type="Gene3D" id="2.20.25.420">
    <property type="entry name" value="ZPR1, zinc finger domain"/>
    <property type="match status" value="1"/>
</dbReference>
<dbReference type="EMBL" id="CP009552">
    <property type="protein sequence ID" value="AIY90381.1"/>
    <property type="molecule type" value="Genomic_DNA"/>
</dbReference>
<reference evidence="6 7" key="1">
    <citation type="journal article" date="2015" name="Appl. Environ. Microbiol.">
        <title>The Geoglobus acetivorans genome: Fe(III) reduction, acetate utilization, autotrophic growth, and degradation of aromatic compounds in a hyperthermophilic archaeon.</title>
        <authorList>
            <person name="Mardanov A.V."/>
            <person name="Slododkina G.B."/>
            <person name="Slobodkin A.I."/>
            <person name="Beletsky A.V."/>
            <person name="Gavrilov S.N."/>
            <person name="Kublanov I.V."/>
            <person name="Bonch-Osmolovskaya E.A."/>
            <person name="Skryabin K.G."/>
            <person name="Ravin N.V."/>
        </authorList>
    </citation>
    <scope>NUCLEOTIDE SEQUENCE [LARGE SCALE GENOMIC DNA]</scope>
    <source>
        <strain evidence="6 7">SBH6</strain>
    </source>
</reference>
<evidence type="ECO:0000259" key="5">
    <source>
        <dbReference type="SMART" id="SM00709"/>
    </source>
</evidence>
<dbReference type="NCBIfam" id="TIGR00310">
    <property type="entry name" value="ZPR1_znf"/>
    <property type="match status" value="1"/>
</dbReference>
<name>A0A0A7GHJ3_GEOAI</name>
<dbReference type="InterPro" id="IPR040141">
    <property type="entry name" value="ZPR1"/>
</dbReference>
<accession>A0A0A7GHJ3</accession>
<dbReference type="PANTHER" id="PTHR10876">
    <property type="entry name" value="ZINC FINGER PROTEIN ZPR1"/>
    <property type="match status" value="1"/>
</dbReference>
<dbReference type="STRING" id="565033.GACE_1340"/>
<proteinExistence type="inferred from homology"/>
<dbReference type="InterPro" id="IPR042451">
    <property type="entry name" value="ZPR1_A/B_dom"/>
</dbReference>
<dbReference type="KEGG" id="gac:GACE_1340"/>
<dbReference type="Proteomes" id="UP000030624">
    <property type="component" value="Chromosome"/>
</dbReference>
<organism evidence="6 7">
    <name type="scientific">Geoglobus acetivorans</name>
    <dbReference type="NCBI Taxonomy" id="565033"/>
    <lineage>
        <taxon>Archaea</taxon>
        <taxon>Methanobacteriati</taxon>
        <taxon>Methanobacteriota</taxon>
        <taxon>Archaeoglobi</taxon>
        <taxon>Archaeoglobales</taxon>
        <taxon>Archaeoglobaceae</taxon>
        <taxon>Geoglobus</taxon>
    </lineage>
</organism>
<dbReference type="HOGENOM" id="CLU_107446_0_0_2"/>
<evidence type="ECO:0000313" key="6">
    <source>
        <dbReference type="EMBL" id="AIY90381.1"/>
    </source>
</evidence>
<dbReference type="GO" id="GO:0008270">
    <property type="term" value="F:zinc ion binding"/>
    <property type="evidence" value="ECO:0007669"/>
    <property type="project" value="UniProtKB-KW"/>
</dbReference>
<dbReference type="NCBIfam" id="TIGR00340">
    <property type="entry name" value="zpr1_rel"/>
    <property type="match status" value="1"/>
</dbReference>
<protein>
    <submittedName>
        <fullName evidence="6">Zn-finger protein</fullName>
    </submittedName>
</protein>
<dbReference type="Pfam" id="PF22794">
    <property type="entry name" value="jr-ZPR1"/>
    <property type="match status" value="1"/>
</dbReference>
<keyword evidence="4" id="KW-0862">Zinc</keyword>
<evidence type="ECO:0000256" key="3">
    <source>
        <dbReference type="ARBA" id="ARBA00022771"/>
    </source>
</evidence>
<sequence>MIPCPACGEELDVITAIYDTPYFGKLLITSISCKCGFRHSDSFSAEIKDPVRFTLKISEKTLFAKVVRSTSGTIRIPELGLALEPGPASQGFITNVEGVLVRFIDIVETARRWNSGDEEAVKRCDFILEKLKKAMDGSETLTLILEDPHGNSAIIDDSVFVEKMSEIEAKSLKSGLSIIDIAGRDFLSEELEKKEFREKK</sequence>
<dbReference type="InterPro" id="IPR004457">
    <property type="entry name" value="Znf_ZPR1"/>
</dbReference>